<dbReference type="OrthoDB" id="657665at2"/>
<name>A0A086B2Q5_9FLAO</name>
<dbReference type="AlphaFoldDB" id="A0A086B2Q5"/>
<organism evidence="1 2">
    <name type="scientific">Chryseobacterium piperi</name>
    <dbReference type="NCBI Taxonomy" id="558152"/>
    <lineage>
        <taxon>Bacteria</taxon>
        <taxon>Pseudomonadati</taxon>
        <taxon>Bacteroidota</taxon>
        <taxon>Flavobacteriia</taxon>
        <taxon>Flavobacteriales</taxon>
        <taxon>Weeksellaceae</taxon>
        <taxon>Chryseobacterium group</taxon>
        <taxon>Chryseobacterium</taxon>
    </lineage>
</organism>
<comment type="caution">
    <text evidence="1">The sequence shown here is derived from an EMBL/GenBank/DDBJ whole genome shotgun (WGS) entry which is preliminary data.</text>
</comment>
<proteinExistence type="predicted"/>
<evidence type="ECO:0000313" key="2">
    <source>
        <dbReference type="Proteomes" id="UP000028709"/>
    </source>
</evidence>
<dbReference type="KEGG" id="cpip:CJF12_19720"/>
<gene>
    <name evidence="1" type="ORF">IQ37_14255</name>
</gene>
<reference evidence="1 2" key="1">
    <citation type="submission" date="2014-07" db="EMBL/GenBank/DDBJ databases">
        <title>Genome of Chryseobacterium piperi CTM.</title>
        <authorList>
            <person name="Pipes S.E."/>
            <person name="Stropko S.J."/>
            <person name="Newman J.D."/>
        </authorList>
    </citation>
    <scope>NUCLEOTIDE SEQUENCE [LARGE SCALE GENOMIC DNA]</scope>
    <source>
        <strain evidence="1 2">CTM</strain>
    </source>
</reference>
<accession>A0A086B2Q5</accession>
<dbReference type="Proteomes" id="UP000028709">
    <property type="component" value="Unassembled WGS sequence"/>
</dbReference>
<sequence length="173" mass="21102">MNYLKLDYKQILFFYAFLRQMDLSLDRSRWTSLKELQEYYEDRVSPEQMINYLGLKLKVSDDNSNQLSVRNENIFKDKFKLFFKKTHLTEEEATNLHNFLVLFDQYLKSDLEYYTREMEILRVGIEQFYTQLFEPKINKNDLKKIRAIEHYGQNRLAKTQELKKVIPKDFIIN</sequence>
<keyword evidence="2" id="KW-1185">Reference proteome</keyword>
<evidence type="ECO:0000313" key="1">
    <source>
        <dbReference type="EMBL" id="KFF23219.1"/>
    </source>
</evidence>
<protein>
    <submittedName>
        <fullName evidence="1">Uncharacterized protein</fullName>
    </submittedName>
</protein>
<dbReference type="RefSeq" id="WP_034686149.1">
    <property type="nucleotide sequence ID" value="NZ_CP023049.2"/>
</dbReference>
<dbReference type="eggNOG" id="ENOG502ZKNG">
    <property type="taxonomic scope" value="Bacteria"/>
</dbReference>
<dbReference type="EMBL" id="JPRJ01000030">
    <property type="protein sequence ID" value="KFF23219.1"/>
    <property type="molecule type" value="Genomic_DNA"/>
</dbReference>